<keyword evidence="3" id="KW-0472">Membrane</keyword>
<proteinExistence type="predicted"/>
<dbReference type="PANTHER" id="PTHR12696">
    <property type="entry name" value="TIP120"/>
    <property type="match status" value="1"/>
</dbReference>
<keyword evidence="3" id="KW-0812">Transmembrane</keyword>
<name>A0ABS8UZ92_DATST</name>
<gene>
    <name evidence="4" type="primary">CAND1_4</name>
    <name evidence="4" type="ORF">HAX54_024851</name>
</gene>
<dbReference type="InterPro" id="IPR016024">
    <property type="entry name" value="ARM-type_fold"/>
</dbReference>
<protein>
    <submittedName>
        <fullName evidence="4">Cullin-associated NEDD8-dissociated protein 1</fullName>
    </submittedName>
</protein>
<evidence type="ECO:0000256" key="1">
    <source>
        <dbReference type="ARBA" id="ARBA00022737"/>
    </source>
</evidence>
<keyword evidence="3" id="KW-1133">Transmembrane helix</keyword>
<dbReference type="InterPro" id="IPR011989">
    <property type="entry name" value="ARM-like"/>
</dbReference>
<sequence>MLSCIGSYRPEMPFCQHEQACPKLIDRFKEREENVKMAIIEAEVPKIVRSCQQAASSSLSRQRLLLVLLYLLLVSGITKLLQMAIFAELVRVLRPKIKEVKECAITCMGLVVSTFGDHLHAELSACLPVLVDRMGNEITRTDSC</sequence>
<keyword evidence="2" id="KW-0833">Ubl conjugation pathway</keyword>
<organism evidence="4 5">
    <name type="scientific">Datura stramonium</name>
    <name type="common">Jimsonweed</name>
    <name type="synonym">Common thornapple</name>
    <dbReference type="NCBI Taxonomy" id="4076"/>
    <lineage>
        <taxon>Eukaryota</taxon>
        <taxon>Viridiplantae</taxon>
        <taxon>Streptophyta</taxon>
        <taxon>Embryophyta</taxon>
        <taxon>Tracheophyta</taxon>
        <taxon>Spermatophyta</taxon>
        <taxon>Magnoliopsida</taxon>
        <taxon>eudicotyledons</taxon>
        <taxon>Gunneridae</taxon>
        <taxon>Pentapetalae</taxon>
        <taxon>asterids</taxon>
        <taxon>lamiids</taxon>
        <taxon>Solanales</taxon>
        <taxon>Solanaceae</taxon>
        <taxon>Solanoideae</taxon>
        <taxon>Datureae</taxon>
        <taxon>Datura</taxon>
    </lineage>
</organism>
<dbReference type="EMBL" id="JACEIK010003012">
    <property type="protein sequence ID" value="MCD9639899.1"/>
    <property type="molecule type" value="Genomic_DNA"/>
</dbReference>
<feature type="transmembrane region" description="Helical" evidence="3">
    <location>
        <begin position="64"/>
        <end position="87"/>
    </location>
</feature>
<dbReference type="InterPro" id="IPR039852">
    <property type="entry name" value="CAND1/CAND2"/>
</dbReference>
<reference evidence="4 5" key="1">
    <citation type="journal article" date="2021" name="BMC Genomics">
        <title>Datura genome reveals duplications of psychoactive alkaloid biosynthetic genes and high mutation rate following tissue culture.</title>
        <authorList>
            <person name="Rajewski A."/>
            <person name="Carter-House D."/>
            <person name="Stajich J."/>
            <person name="Litt A."/>
        </authorList>
    </citation>
    <scope>NUCLEOTIDE SEQUENCE [LARGE SCALE GENOMIC DNA]</scope>
    <source>
        <strain evidence="4">AR-01</strain>
    </source>
</reference>
<dbReference type="Proteomes" id="UP000823775">
    <property type="component" value="Unassembled WGS sequence"/>
</dbReference>
<accession>A0ABS8UZ92</accession>
<comment type="caution">
    <text evidence="4">The sequence shown here is derived from an EMBL/GenBank/DDBJ whole genome shotgun (WGS) entry which is preliminary data.</text>
</comment>
<keyword evidence="1" id="KW-0677">Repeat</keyword>
<keyword evidence="5" id="KW-1185">Reference proteome</keyword>
<evidence type="ECO:0000313" key="4">
    <source>
        <dbReference type="EMBL" id="MCD9639899.1"/>
    </source>
</evidence>
<dbReference type="SUPFAM" id="SSF48371">
    <property type="entry name" value="ARM repeat"/>
    <property type="match status" value="1"/>
</dbReference>
<evidence type="ECO:0000313" key="5">
    <source>
        <dbReference type="Proteomes" id="UP000823775"/>
    </source>
</evidence>
<evidence type="ECO:0000256" key="3">
    <source>
        <dbReference type="SAM" id="Phobius"/>
    </source>
</evidence>
<evidence type="ECO:0000256" key="2">
    <source>
        <dbReference type="ARBA" id="ARBA00022786"/>
    </source>
</evidence>
<dbReference type="Gene3D" id="1.25.10.10">
    <property type="entry name" value="Leucine-rich Repeat Variant"/>
    <property type="match status" value="1"/>
</dbReference>